<evidence type="ECO:0000313" key="2">
    <source>
        <dbReference type="EMBL" id="NDJ96919.1"/>
    </source>
</evidence>
<dbReference type="SUPFAM" id="SSF51182">
    <property type="entry name" value="RmlC-like cupins"/>
    <property type="match status" value="1"/>
</dbReference>
<protein>
    <submittedName>
        <fullName evidence="2">Mannose-6-phosphate isomerase (Trinotate prediction)</fullName>
    </submittedName>
</protein>
<proteinExistence type="predicted"/>
<organism evidence="2">
    <name type="scientific">Myxobolus squamalis</name>
    <name type="common">Myxosporean</name>
    <dbReference type="NCBI Taxonomy" id="59785"/>
    <lineage>
        <taxon>Eukaryota</taxon>
        <taxon>Metazoa</taxon>
        <taxon>Cnidaria</taxon>
        <taxon>Myxozoa</taxon>
        <taxon>Myxosporea</taxon>
        <taxon>Bivalvulida</taxon>
        <taxon>Platysporina</taxon>
        <taxon>Myxobolidae</taxon>
        <taxon>Myxobolus</taxon>
    </lineage>
</organism>
<dbReference type="EMBL" id="GHBR01001856">
    <property type="protein sequence ID" value="NDJ96919.1"/>
    <property type="molecule type" value="Transcribed_RNA"/>
</dbReference>
<accession>A0A6B2G5P9</accession>
<dbReference type="UniPathway" id="UPA00126">
    <property type="reaction ID" value="UER00423"/>
</dbReference>
<dbReference type="PANTHER" id="PTHR10309:SF0">
    <property type="entry name" value="MANNOSE-6-PHOSPHATE ISOMERASE"/>
    <property type="match status" value="1"/>
</dbReference>
<keyword evidence="2" id="KW-0413">Isomerase</keyword>
<dbReference type="InterPro" id="IPR016305">
    <property type="entry name" value="Mannose-6-P_Isomerase"/>
</dbReference>
<dbReference type="AlphaFoldDB" id="A0A6B2G5P9"/>
<dbReference type="InterPro" id="IPR011051">
    <property type="entry name" value="RmlC_Cupin_sf"/>
</dbReference>
<dbReference type="PRINTS" id="PR00714">
    <property type="entry name" value="MAN6PISMRASE"/>
</dbReference>
<dbReference type="GO" id="GO:0009298">
    <property type="term" value="P:GDP-mannose biosynthetic process"/>
    <property type="evidence" value="ECO:0007669"/>
    <property type="project" value="UniProtKB-UniPathway"/>
</dbReference>
<evidence type="ECO:0000256" key="1">
    <source>
        <dbReference type="SAM" id="SignalP"/>
    </source>
</evidence>
<keyword evidence="1" id="KW-0732">Signal</keyword>
<dbReference type="GO" id="GO:0005829">
    <property type="term" value="C:cytosol"/>
    <property type="evidence" value="ECO:0007669"/>
    <property type="project" value="TreeGrafter"/>
</dbReference>
<dbReference type="PANTHER" id="PTHR10309">
    <property type="entry name" value="MANNOSE-6-PHOSPHATE ISOMERASE"/>
    <property type="match status" value="1"/>
</dbReference>
<feature type="chain" id="PRO_5025596314" evidence="1">
    <location>
        <begin position="20"/>
        <end position="155"/>
    </location>
</feature>
<reference evidence="2" key="1">
    <citation type="submission" date="2018-11" db="EMBL/GenBank/DDBJ databases">
        <title>Myxobolus squamalis genome and transcriptome.</title>
        <authorList>
            <person name="Yahalomi D."/>
            <person name="Atkinson S.D."/>
            <person name="Neuhof M."/>
            <person name="Chang E.S."/>
            <person name="Philippe H."/>
            <person name="Cartwright P."/>
            <person name="Bartholomew J.L."/>
            <person name="Huchon D."/>
        </authorList>
    </citation>
    <scope>NUCLEOTIDE SEQUENCE</scope>
    <source>
        <strain evidence="2">71B08</strain>
        <tissue evidence="2">Whole</tissue>
    </source>
</reference>
<dbReference type="Gene3D" id="1.10.441.10">
    <property type="entry name" value="Phosphomannose Isomerase, domain 2"/>
    <property type="match status" value="1"/>
</dbReference>
<name>A0A6B2G5P9_MYXSQ</name>
<sequence length="155" mass="17726">MIIINQKWQLVLILTLTEALTPFKALVGIRNAGEIYDHLVRQKPLSEMIGHDLLFKLKEGKETADTIKKIVAKLISLNEQKLSKLFEQLLACKTNPLHDLFSKLNEQHHHDIGCLFIYFMNFIELNPGQAIFIGPNVPHAYLKGGIINYISFRCD</sequence>
<dbReference type="GO" id="GO:0004476">
    <property type="term" value="F:mannose-6-phosphate isomerase activity"/>
    <property type="evidence" value="ECO:0007669"/>
    <property type="project" value="InterPro"/>
</dbReference>
<feature type="signal peptide" evidence="1">
    <location>
        <begin position="1"/>
        <end position="19"/>
    </location>
</feature>